<evidence type="ECO:0000259" key="3">
    <source>
        <dbReference type="PROSITE" id="PS50125"/>
    </source>
</evidence>
<dbReference type="PANTHER" id="PTHR16305:SF28">
    <property type="entry name" value="GUANYLATE CYCLASE DOMAIN-CONTAINING PROTEIN"/>
    <property type="match status" value="1"/>
</dbReference>
<dbReference type="Proteomes" id="UP000427769">
    <property type="component" value="Chromosome"/>
</dbReference>
<organism evidence="4 5">
    <name type="scientific">Desulfosarcina widdelii</name>
    <dbReference type="NCBI Taxonomy" id="947919"/>
    <lineage>
        <taxon>Bacteria</taxon>
        <taxon>Pseudomonadati</taxon>
        <taxon>Thermodesulfobacteriota</taxon>
        <taxon>Desulfobacteria</taxon>
        <taxon>Desulfobacterales</taxon>
        <taxon>Desulfosarcinaceae</taxon>
        <taxon>Desulfosarcina</taxon>
    </lineage>
</organism>
<protein>
    <recommendedName>
        <fullName evidence="3">Guanylate cyclase domain-containing protein</fullName>
    </recommendedName>
</protein>
<dbReference type="CDD" id="cd07302">
    <property type="entry name" value="CHD"/>
    <property type="match status" value="1"/>
</dbReference>
<dbReference type="OrthoDB" id="222290at2"/>
<proteinExistence type="predicted"/>
<evidence type="ECO:0000313" key="4">
    <source>
        <dbReference type="EMBL" id="BBO78995.1"/>
    </source>
</evidence>
<evidence type="ECO:0000256" key="1">
    <source>
        <dbReference type="ARBA" id="ARBA00022741"/>
    </source>
</evidence>
<dbReference type="SMART" id="SM00044">
    <property type="entry name" value="CYCc"/>
    <property type="match status" value="1"/>
</dbReference>
<feature type="domain" description="Guanylate cyclase" evidence="3">
    <location>
        <begin position="90"/>
        <end position="221"/>
    </location>
</feature>
<dbReference type="InterPro" id="IPR001054">
    <property type="entry name" value="A/G_cyclase"/>
</dbReference>
<dbReference type="GO" id="GO:0005737">
    <property type="term" value="C:cytoplasm"/>
    <property type="evidence" value="ECO:0007669"/>
    <property type="project" value="TreeGrafter"/>
</dbReference>
<keyword evidence="5" id="KW-1185">Reference proteome</keyword>
<name>A0A5K7ZDZ4_9BACT</name>
<keyword evidence="2" id="KW-0067">ATP-binding</keyword>
<dbReference type="InterPro" id="IPR029787">
    <property type="entry name" value="Nucleotide_cyclase"/>
</dbReference>
<dbReference type="PANTHER" id="PTHR16305">
    <property type="entry name" value="TESTICULAR SOLUBLE ADENYLYL CYCLASE"/>
    <property type="match status" value="1"/>
</dbReference>
<dbReference type="RefSeq" id="WP_155307572.1">
    <property type="nucleotide sequence ID" value="NZ_AP021875.1"/>
</dbReference>
<dbReference type="GO" id="GO:0004016">
    <property type="term" value="F:adenylate cyclase activity"/>
    <property type="evidence" value="ECO:0007669"/>
    <property type="project" value="UniProtKB-ARBA"/>
</dbReference>
<keyword evidence="1" id="KW-0547">Nucleotide-binding</keyword>
<dbReference type="InterPro" id="IPR011990">
    <property type="entry name" value="TPR-like_helical_dom_sf"/>
</dbReference>
<dbReference type="GO" id="GO:0009190">
    <property type="term" value="P:cyclic nucleotide biosynthetic process"/>
    <property type="evidence" value="ECO:0007669"/>
    <property type="project" value="InterPro"/>
</dbReference>
<dbReference type="KEGG" id="dwd:DSCW_64120"/>
<dbReference type="GO" id="GO:0035556">
    <property type="term" value="P:intracellular signal transduction"/>
    <property type="evidence" value="ECO:0007669"/>
    <property type="project" value="InterPro"/>
</dbReference>
<dbReference type="PROSITE" id="PS50125">
    <property type="entry name" value="GUANYLATE_CYCLASE_2"/>
    <property type="match status" value="1"/>
</dbReference>
<dbReference type="AlphaFoldDB" id="A0A5K7ZDZ4"/>
<dbReference type="EMBL" id="AP021875">
    <property type="protein sequence ID" value="BBO78995.1"/>
    <property type="molecule type" value="Genomic_DNA"/>
</dbReference>
<dbReference type="GO" id="GO:0005524">
    <property type="term" value="F:ATP binding"/>
    <property type="evidence" value="ECO:0007669"/>
    <property type="project" value="UniProtKB-KW"/>
</dbReference>
<accession>A0A5K7ZDZ4</accession>
<dbReference type="SUPFAM" id="SSF52540">
    <property type="entry name" value="P-loop containing nucleoside triphosphate hydrolases"/>
    <property type="match status" value="1"/>
</dbReference>
<gene>
    <name evidence="4" type="ORF">DSCW_64120</name>
</gene>
<dbReference type="Gene3D" id="3.30.70.1230">
    <property type="entry name" value="Nucleotide cyclase"/>
    <property type="match status" value="1"/>
</dbReference>
<dbReference type="Pfam" id="PF00211">
    <property type="entry name" value="Guanylate_cyc"/>
    <property type="match status" value="1"/>
</dbReference>
<sequence length="1145" mass="128907">MKCPECLNPIETGAFTCKACGFVLGAVCGHCKTVNRPASKFCCACGQPLDSSPESSSFSTQAFDKARPPMPVPADSPPDHAGFGQRKWVTVLFSDLSGYSNLCERMDPEDVREMMNLVFKEIVSIIVRYEGYIDRIIGDEVLAVFGIPQTHEDDPVRAIRAAMEIHHTVPKMTGRFKRNLEKPLAMHSGIATGLVVTGKADLKSGRHGLTGDTVNRASMLTDLAATGEILVGSGTMSATSGFYEFETRECRAGGKTFEPIKAHRVVKSLERPDKIRRVRGLNARLVGRSGPMESLRRQLAMVMRGDGGCVLLEGEAGTGKSRLIWEFKKTLHGKSIRWLQGNAYAFSRNVPYLPIIDLLKRAIDVRDEDSQDEVRRKLTDELATIGDTTGARFQIVEQLFTLSGDNAPYIPPESWKIQLRQTLVRMIERQAGIGTTIICIEDLHWADPSTVELLKNVINEAYLPVFFLISYRPEATDFGPGQLSCEYYHRQLIRLEDLPPEKSEEMARSLLRSEQVPSRLLGFISDQLSGNPFFLEEAINSLVDAGTLVKKGGHWEISGEIGDTAFSSGISAVIAARLDRLGESTRQILQEASVIGREFSSVILKQVSAEPTHVDRSLVLLKSLGLIRKDAVGENRYRFKHALIQEVAYKSLLKRQRRDLHEKIAHVLEIVSPDRIEALCETLAYHFSNGHSMHKAIAYLQQSGRKGFKKSAVIESHNYYEKAYRMLMDRDRLLEDASRRTVELLLEWFFVFNMRGRYTDALALMKRHESEAMENVDPRLKGMYLACLGWAHQRREQLNRSRQCLMEALMIGERIHNYEVIAYSCACLIWTCTDLGRLDEALVFAARAEKASRFFETEDPKWSFELDQDLVRFVLTGTAIAQWFKGDCRQCRHLAERLVAYGENAGDMNSISEGYLAHGMGRFAAGDYHGAIEFCLKAIDCSTDPLYTFNARFLMSYAYLSLDDVSRAKENLDEITRFCDSSGYEYIGTSATALSSVVEVARGHLWFGVRAIRKHIKRSLAEGKVYHAQTFHFILGSIYLKLALRQGKMAGWAMLRNLPFLILHLPMASGKAEYHFKTAIRLADRIEALGVKAQACLDLGRLYKYRRQYDLAEPLIRQSVALFDKLGADHHFQQATAELNSFRQI</sequence>
<dbReference type="Gene3D" id="1.25.40.10">
    <property type="entry name" value="Tetratricopeptide repeat domain"/>
    <property type="match status" value="2"/>
</dbReference>
<dbReference type="SUPFAM" id="SSF55073">
    <property type="entry name" value="Nucleotide cyclase"/>
    <property type="match status" value="1"/>
</dbReference>
<evidence type="ECO:0000313" key="5">
    <source>
        <dbReference type="Proteomes" id="UP000427769"/>
    </source>
</evidence>
<reference evidence="4 5" key="1">
    <citation type="submission" date="2019-11" db="EMBL/GenBank/DDBJ databases">
        <title>Comparative genomics of hydrocarbon-degrading Desulfosarcina strains.</title>
        <authorList>
            <person name="Watanabe M."/>
            <person name="Kojima H."/>
            <person name="Fukui M."/>
        </authorList>
    </citation>
    <scope>NUCLEOTIDE SEQUENCE [LARGE SCALE GENOMIC DNA]</scope>
    <source>
        <strain evidence="4 5">PP31</strain>
    </source>
</reference>
<dbReference type="InterPro" id="IPR019734">
    <property type="entry name" value="TPR_rpt"/>
</dbReference>
<dbReference type="Pfam" id="PF13191">
    <property type="entry name" value="AAA_16"/>
    <property type="match status" value="1"/>
</dbReference>
<dbReference type="InterPro" id="IPR041664">
    <property type="entry name" value="AAA_16"/>
</dbReference>
<dbReference type="SUPFAM" id="SSF48452">
    <property type="entry name" value="TPR-like"/>
    <property type="match status" value="1"/>
</dbReference>
<evidence type="ECO:0000256" key="2">
    <source>
        <dbReference type="ARBA" id="ARBA00022840"/>
    </source>
</evidence>
<dbReference type="InterPro" id="IPR027417">
    <property type="entry name" value="P-loop_NTPase"/>
</dbReference>
<dbReference type="SMART" id="SM00028">
    <property type="entry name" value="TPR"/>
    <property type="match status" value="5"/>
</dbReference>